<gene>
    <name evidence="1" type="ORF">GCM10009821_25620</name>
</gene>
<dbReference type="SUPFAM" id="SSF53254">
    <property type="entry name" value="Phosphoglycerate mutase-like"/>
    <property type="match status" value="1"/>
</dbReference>
<dbReference type="CDD" id="cd07067">
    <property type="entry name" value="HP_PGM_like"/>
    <property type="match status" value="1"/>
</dbReference>
<accession>A0ABN2W501</accession>
<dbReference type="PANTHER" id="PTHR48100:SF62">
    <property type="entry name" value="GLUCOSYL-3-PHOSPHOGLYCERATE PHOSPHATASE"/>
    <property type="match status" value="1"/>
</dbReference>
<dbReference type="Gene3D" id="3.40.50.1240">
    <property type="entry name" value="Phosphoglycerate mutase-like"/>
    <property type="match status" value="1"/>
</dbReference>
<dbReference type="PROSITE" id="PS00175">
    <property type="entry name" value="PG_MUTASE"/>
    <property type="match status" value="1"/>
</dbReference>
<dbReference type="InterPro" id="IPR001345">
    <property type="entry name" value="PG/BPGM_mutase_AS"/>
</dbReference>
<dbReference type="EMBL" id="BAAAPY010000010">
    <property type="protein sequence ID" value="GAA2083376.1"/>
    <property type="molecule type" value="Genomic_DNA"/>
</dbReference>
<dbReference type="SMART" id="SM00855">
    <property type="entry name" value="PGAM"/>
    <property type="match status" value="1"/>
</dbReference>
<organism evidence="1 2">
    <name type="scientific">Aeromicrobium halocynthiae</name>
    <dbReference type="NCBI Taxonomy" id="560557"/>
    <lineage>
        <taxon>Bacteria</taxon>
        <taxon>Bacillati</taxon>
        <taxon>Actinomycetota</taxon>
        <taxon>Actinomycetes</taxon>
        <taxon>Propionibacteriales</taxon>
        <taxon>Nocardioidaceae</taxon>
        <taxon>Aeromicrobium</taxon>
    </lineage>
</organism>
<sequence length="214" mass="23698">MSRHVILWRHGQTAWNLERRVQGQTDTKLDDTGREQARAAAARLASLKPERILSSDLRRARDTAEELATLTGVSVETDERLREMNFGAREGLTWKESWETFPDLMQGMLDGSDPRFPGAETHAEAGARLAEALTEALDGLTDGGTLVLVAHGAVLRVGTATFLGFPESTWRSFAGLSNCSWIALEQIAPQHDSRWRLTEWNAGTLPEPVMSDDE</sequence>
<dbReference type="PANTHER" id="PTHR48100">
    <property type="entry name" value="BROAD-SPECIFICITY PHOSPHATASE YOR283W-RELATED"/>
    <property type="match status" value="1"/>
</dbReference>
<reference evidence="1 2" key="1">
    <citation type="journal article" date="2019" name="Int. J. Syst. Evol. Microbiol.">
        <title>The Global Catalogue of Microorganisms (GCM) 10K type strain sequencing project: providing services to taxonomists for standard genome sequencing and annotation.</title>
        <authorList>
            <consortium name="The Broad Institute Genomics Platform"/>
            <consortium name="The Broad Institute Genome Sequencing Center for Infectious Disease"/>
            <person name="Wu L."/>
            <person name="Ma J."/>
        </authorList>
    </citation>
    <scope>NUCLEOTIDE SEQUENCE [LARGE SCALE GENOMIC DNA]</scope>
    <source>
        <strain evidence="1 2">JCM 15749</strain>
    </source>
</reference>
<dbReference type="Proteomes" id="UP001501480">
    <property type="component" value="Unassembled WGS sequence"/>
</dbReference>
<evidence type="ECO:0000313" key="2">
    <source>
        <dbReference type="Proteomes" id="UP001501480"/>
    </source>
</evidence>
<keyword evidence="2" id="KW-1185">Reference proteome</keyword>
<dbReference type="InterPro" id="IPR013078">
    <property type="entry name" value="His_Pase_superF_clade-1"/>
</dbReference>
<name>A0ABN2W501_9ACTN</name>
<proteinExistence type="predicted"/>
<protein>
    <submittedName>
        <fullName evidence="1">Histidine phosphatase family protein</fullName>
    </submittedName>
</protein>
<evidence type="ECO:0000313" key="1">
    <source>
        <dbReference type="EMBL" id="GAA2083376.1"/>
    </source>
</evidence>
<dbReference type="Pfam" id="PF00300">
    <property type="entry name" value="His_Phos_1"/>
    <property type="match status" value="1"/>
</dbReference>
<comment type="caution">
    <text evidence="1">The sequence shown here is derived from an EMBL/GenBank/DDBJ whole genome shotgun (WGS) entry which is preliminary data.</text>
</comment>
<dbReference type="InterPro" id="IPR050275">
    <property type="entry name" value="PGM_Phosphatase"/>
</dbReference>
<dbReference type="InterPro" id="IPR029033">
    <property type="entry name" value="His_PPase_superfam"/>
</dbReference>
<dbReference type="RefSeq" id="WP_344329438.1">
    <property type="nucleotide sequence ID" value="NZ_BAAAPY010000010.1"/>
</dbReference>